<keyword evidence="1" id="KW-1133">Transmembrane helix</keyword>
<feature type="transmembrane region" description="Helical" evidence="1">
    <location>
        <begin position="226"/>
        <end position="250"/>
    </location>
</feature>
<keyword evidence="1" id="KW-0472">Membrane</keyword>
<dbReference type="Proteomes" id="UP001201020">
    <property type="component" value="Chromosome"/>
</dbReference>
<organism evidence="2">
    <name type="scientific">Candidatus Heimdallarchaeum aukensis</name>
    <dbReference type="NCBI Taxonomy" id="2876573"/>
    <lineage>
        <taxon>Archaea</taxon>
        <taxon>Promethearchaeati</taxon>
        <taxon>Candidatus Heimdallarchaeota</taxon>
        <taxon>Candidatus Heimdallarchaeia (ex Rinke et al. 2021) (nom. nud.)</taxon>
        <taxon>Candidatus Heimdallarchaeales</taxon>
        <taxon>Candidatus Heimdallarchaeaceae</taxon>
        <taxon>Candidatus Heimdallarchaeum</taxon>
    </lineage>
</organism>
<feature type="transmembrane region" description="Helical" evidence="1">
    <location>
        <begin position="450"/>
        <end position="468"/>
    </location>
</feature>
<feature type="transmembrane region" description="Helical" evidence="1">
    <location>
        <begin position="360"/>
        <end position="379"/>
    </location>
</feature>
<feature type="transmembrane region" description="Helical" evidence="1">
    <location>
        <begin position="20"/>
        <end position="41"/>
    </location>
</feature>
<reference evidence="2" key="1">
    <citation type="journal article" date="2022" name="Nat. Microbiol.">
        <title>Unique mobile elements and scalable gene flow at the prokaryote-eukaryote boundary revealed by circularized Asgard archaea genomes.</title>
        <authorList>
            <person name="Wu F."/>
            <person name="Speth D.R."/>
            <person name="Philosof A."/>
            <person name="Cremiere A."/>
            <person name="Narayanan A."/>
            <person name="Barco R.A."/>
            <person name="Connon S.A."/>
            <person name="Amend J.P."/>
            <person name="Antoshechkin I.A."/>
            <person name="Orphan V.J."/>
        </authorList>
    </citation>
    <scope>NUCLEOTIDE SEQUENCE</scope>
    <source>
        <strain evidence="2">PM71</strain>
    </source>
</reference>
<feature type="transmembrane region" description="Helical" evidence="1">
    <location>
        <begin position="198"/>
        <end position="217"/>
    </location>
</feature>
<dbReference type="AlphaFoldDB" id="A0A9Y1BLM3"/>
<evidence type="ECO:0000256" key="1">
    <source>
        <dbReference type="SAM" id="Phobius"/>
    </source>
</evidence>
<feature type="transmembrane region" description="Helical" evidence="1">
    <location>
        <begin position="140"/>
        <end position="164"/>
    </location>
</feature>
<protein>
    <submittedName>
        <fullName evidence="2">Uncharacterized protein</fullName>
    </submittedName>
</protein>
<feature type="transmembrane region" description="Helical" evidence="1">
    <location>
        <begin position="385"/>
        <end position="407"/>
    </location>
</feature>
<evidence type="ECO:0000313" key="2">
    <source>
        <dbReference type="EMBL" id="UJG41122.1"/>
    </source>
</evidence>
<feature type="transmembrane region" description="Helical" evidence="1">
    <location>
        <begin position="419"/>
        <end position="438"/>
    </location>
</feature>
<name>A0A9Y1BLM3_9ARCH</name>
<dbReference type="EMBL" id="CP084166">
    <property type="protein sequence ID" value="UJG41122.1"/>
    <property type="molecule type" value="Genomic_DNA"/>
</dbReference>
<sequence>MPSLRTVEDKNNKNQLDKSRYFDVIITVITAMLILVLSCYVKNLISEKIKFLSKTFYYTYTNQQGDTVTWYFESYGDASYYYEPFLQAFRFEGWNPYKRYVGSKLDYYMYGPIFIYSKYITSLIIGLLKPDLSQIELIEASIKWSAIIIDSLSVMMIYIVIINLKFLRKKLIVKHVVGISASIVLMLAPINLYYSDTLYLNGPLMTFFALIGMLYFLKEKYTLSGIFLSFSFLSKQLSLFLVIQFFILIWKSKDLKTAFTKFLNPFMLTSFLLSIPWLFITPILYIGRIFAAGHPQFYLNEEYSVAQTLANSITSLGCELCAQIYWYLNFVMLPFLIFYGGCLVFAHFNAQEIMKNEENIILYTTWSVLILHTFISRGIYKYYNIYINVFLVLSIIVVSYRIIKYIFKREKEFSVKEKIILSFIIFLCYILLTSLFWGENLLIMKTQRERHPLILLLVTILFSFNFSLKNYRNLLIKKNYKVLVIDVKSFFIYIYSSTKIKISKMGKIIDKILKKESD</sequence>
<proteinExistence type="predicted"/>
<gene>
    <name evidence="2" type="ORF">K9W45_01355</name>
</gene>
<feature type="transmembrane region" description="Helical" evidence="1">
    <location>
        <begin position="270"/>
        <end position="291"/>
    </location>
</feature>
<feature type="transmembrane region" description="Helical" evidence="1">
    <location>
        <begin position="331"/>
        <end position="348"/>
    </location>
</feature>
<feature type="transmembrane region" description="Helical" evidence="1">
    <location>
        <begin position="107"/>
        <end position="128"/>
    </location>
</feature>
<accession>A0A9Y1BLM3</accession>
<keyword evidence="1" id="KW-0812">Transmembrane</keyword>